<dbReference type="OrthoDB" id="1708823at2759"/>
<feature type="domain" description="THIF-type NAD/FAD binding fold" evidence="5">
    <location>
        <begin position="12"/>
        <end position="527"/>
    </location>
</feature>
<dbReference type="EMBL" id="CP033151">
    <property type="protein sequence ID" value="AYO43231.1"/>
    <property type="molecule type" value="Genomic_DNA"/>
</dbReference>
<dbReference type="InterPro" id="IPR045886">
    <property type="entry name" value="ThiF/MoeB/HesA"/>
</dbReference>
<dbReference type="AlphaFoldDB" id="A0A3G2S545"/>
<protein>
    <recommendedName>
        <fullName evidence="4">NEDD8-activating enzyme E1 regulatory subunit</fullName>
    </recommendedName>
</protein>
<keyword evidence="3 4" id="KW-0833">Ubl conjugation pathway</keyword>
<sequence length="533" mass="58826">MTSRPDRHTQRYDRQLRLWNKSGQSSLEAAHVLVVGASSLSSHILKNLVLPGLGSFTVCDDARVSPDDVASNFFLETDSVGASYAEELVRLVRELNPATSAHACTKAPAWLLEHEPAFFTQFSLIICVRQTRLLAETLADISWHHTPPIPVVCVRNSGFQGCVGVSVGELGIMETHPDSLVDLRLTRPFPALTAYARQFPLDTSDSLALSHTPYVVLILRALDAWASRHQGALPTSAERREFIDTMASQRAKYGDAENLDEALAALAPHVWRPLQCPAVPAHVTALFDDAQCRHSTHGFWLLVAALHAFVQQCGTLPLTGAVPDMKAMSLEYAALQRIYVDQARRDLDMFQHILDDVVTKAGTSREAAGLEDDTVRTFVKHAAFLQLVRGRRLRLQRTEPNIGALATALADLVNPVTAQYHLAFVASDTFYEHTHRYPGQRHDWQADVDPLLSHAQTYCARIGLDLSDSDRVRLQHACYELTRGAHSDTPSTAAYLGGVAAQEVIKILTVQYIPLDNTCVYDGIVQAVSSFRL</sequence>
<dbReference type="UniPathway" id="UPA00885"/>
<evidence type="ECO:0000256" key="2">
    <source>
        <dbReference type="ARBA" id="ARBA00006868"/>
    </source>
</evidence>
<dbReference type="PANTHER" id="PTHR10953">
    <property type="entry name" value="UBIQUITIN-ACTIVATING ENZYME E1"/>
    <property type="match status" value="1"/>
</dbReference>
<dbReference type="GO" id="GO:0045116">
    <property type="term" value="P:protein neddylation"/>
    <property type="evidence" value="ECO:0007669"/>
    <property type="project" value="UniProtKB-UniRule"/>
</dbReference>
<evidence type="ECO:0000256" key="4">
    <source>
        <dbReference type="PIRNR" id="PIRNR039099"/>
    </source>
</evidence>
<dbReference type="Gene3D" id="3.40.50.720">
    <property type="entry name" value="NAD(P)-binding Rossmann-like Domain"/>
    <property type="match status" value="2"/>
</dbReference>
<dbReference type="PIRSF" id="PIRSF039099">
    <property type="entry name" value="APP-BP1"/>
    <property type="match status" value="1"/>
</dbReference>
<dbReference type="InterPro" id="IPR000594">
    <property type="entry name" value="ThiF_NAD_FAD-bd"/>
</dbReference>
<organism evidence="6 7">
    <name type="scientific">Malassezia restricta (strain ATCC 96810 / NBRC 103918 / CBS 7877)</name>
    <name type="common">Seborrheic dermatitis infection agent</name>
    <dbReference type="NCBI Taxonomy" id="425264"/>
    <lineage>
        <taxon>Eukaryota</taxon>
        <taxon>Fungi</taxon>
        <taxon>Dikarya</taxon>
        <taxon>Basidiomycota</taxon>
        <taxon>Ustilaginomycotina</taxon>
        <taxon>Malasseziomycetes</taxon>
        <taxon>Malasseziales</taxon>
        <taxon>Malasseziaceae</taxon>
        <taxon>Malassezia</taxon>
    </lineage>
</organism>
<comment type="function">
    <text evidence="4">Regulatory subunit of the dimeric UBA3-ULA1 E1 enzyme.</text>
</comment>
<dbReference type="VEuPathDB" id="FungiDB:DNF11_2281"/>
<accession>A0A3G2S545</accession>
<comment type="pathway">
    <text evidence="1 4">Protein modification; protein neddylation.</text>
</comment>
<dbReference type="Pfam" id="PF00899">
    <property type="entry name" value="ThiF"/>
    <property type="match status" value="1"/>
</dbReference>
<evidence type="ECO:0000256" key="1">
    <source>
        <dbReference type="ARBA" id="ARBA00005032"/>
    </source>
</evidence>
<dbReference type="GO" id="GO:0005737">
    <property type="term" value="C:cytoplasm"/>
    <property type="evidence" value="ECO:0007669"/>
    <property type="project" value="TreeGrafter"/>
</dbReference>
<keyword evidence="7" id="KW-1185">Reference proteome</keyword>
<dbReference type="InterPro" id="IPR035985">
    <property type="entry name" value="Ubiquitin-activating_enz"/>
</dbReference>
<name>A0A3G2S545_MALR7</name>
<reference evidence="6 7" key="1">
    <citation type="submission" date="2018-10" db="EMBL/GenBank/DDBJ databases">
        <title>Complete genome sequence of Malassezia restricta CBS 7877.</title>
        <authorList>
            <person name="Morand S.C."/>
            <person name="Bertignac M."/>
            <person name="Iltis A."/>
            <person name="Kolder I."/>
            <person name="Pirovano W."/>
            <person name="Jourdain R."/>
            <person name="Clavaud C."/>
        </authorList>
    </citation>
    <scope>NUCLEOTIDE SEQUENCE [LARGE SCALE GENOMIC DNA]</scope>
    <source>
        <strain evidence="6 7">CBS 7877</strain>
    </source>
</reference>
<gene>
    <name evidence="6" type="primary">nae1</name>
    <name evidence="6" type="ORF">DNF11_2281</name>
</gene>
<evidence type="ECO:0000313" key="7">
    <source>
        <dbReference type="Proteomes" id="UP000269793"/>
    </source>
</evidence>
<proteinExistence type="inferred from homology"/>
<evidence type="ECO:0000256" key="3">
    <source>
        <dbReference type="ARBA" id="ARBA00022786"/>
    </source>
</evidence>
<dbReference type="GO" id="GO:0019781">
    <property type="term" value="F:NEDD8 activating enzyme activity"/>
    <property type="evidence" value="ECO:0007669"/>
    <property type="project" value="UniProtKB-UniRule"/>
</dbReference>
<dbReference type="Proteomes" id="UP000269793">
    <property type="component" value="Chromosome IV"/>
</dbReference>
<dbReference type="STRING" id="425264.A0A3G2S545"/>
<evidence type="ECO:0000313" key="6">
    <source>
        <dbReference type="EMBL" id="AYO43231.1"/>
    </source>
</evidence>
<comment type="similarity">
    <text evidence="2 4">Belongs to the ubiquitin-activating E1 family. ULA1 subfamily.</text>
</comment>
<dbReference type="SUPFAM" id="SSF69572">
    <property type="entry name" value="Activating enzymes of the ubiquitin-like proteins"/>
    <property type="match status" value="1"/>
</dbReference>
<dbReference type="PANTHER" id="PTHR10953:SF29">
    <property type="entry name" value="NEDD8-ACTIVATING ENZYME E1 REGULATORY SUBUNIT"/>
    <property type="match status" value="1"/>
</dbReference>
<dbReference type="InterPro" id="IPR030667">
    <property type="entry name" value="APP-BP1"/>
</dbReference>
<evidence type="ECO:0000259" key="5">
    <source>
        <dbReference type="Pfam" id="PF00899"/>
    </source>
</evidence>